<keyword evidence="5" id="KW-1185">Reference proteome</keyword>
<gene>
    <name evidence="2" type="ORF">NE863_16835</name>
    <name evidence="3" type="ORF">P4B07_17330</name>
</gene>
<dbReference type="GO" id="GO:0005737">
    <property type="term" value="C:cytoplasm"/>
    <property type="evidence" value="ECO:0007669"/>
    <property type="project" value="TreeGrafter"/>
</dbReference>
<dbReference type="GeneID" id="29517217"/>
<feature type="domain" description="Metallo-beta-lactamase" evidence="1">
    <location>
        <begin position="87"/>
        <end position="287"/>
    </location>
</feature>
<evidence type="ECO:0000259" key="1">
    <source>
        <dbReference type="Pfam" id="PF12706"/>
    </source>
</evidence>
<dbReference type="GO" id="GO:0070290">
    <property type="term" value="F:N-acylphosphatidylethanolamine-specific phospholipase D activity"/>
    <property type="evidence" value="ECO:0007669"/>
    <property type="project" value="InterPro"/>
</dbReference>
<accession>A0A9Q8Y8B8</accession>
<dbReference type="GO" id="GO:0008270">
    <property type="term" value="F:zinc ion binding"/>
    <property type="evidence" value="ECO:0007669"/>
    <property type="project" value="InterPro"/>
</dbReference>
<reference evidence="3 5" key="2">
    <citation type="submission" date="2023-03" db="EMBL/GenBank/DDBJ databases">
        <title>Comparative genome and transcriptome analysis combination mining strategies for increasing vitamin B12 production of Ensifer adhaerens strain.</title>
        <authorList>
            <person name="Yongheng L."/>
        </authorList>
    </citation>
    <scope>NUCLEOTIDE SEQUENCE [LARGE SCALE GENOMIC DNA]</scope>
    <source>
        <strain evidence="3 5">Casida A-T305</strain>
    </source>
</reference>
<organism evidence="2 4">
    <name type="scientific">Ensifer adhaerens</name>
    <name type="common">Sinorhizobium morelense</name>
    <dbReference type="NCBI Taxonomy" id="106592"/>
    <lineage>
        <taxon>Bacteria</taxon>
        <taxon>Pseudomonadati</taxon>
        <taxon>Pseudomonadota</taxon>
        <taxon>Alphaproteobacteria</taxon>
        <taxon>Hyphomicrobiales</taxon>
        <taxon>Rhizobiaceae</taxon>
        <taxon>Sinorhizobium/Ensifer group</taxon>
        <taxon>Ensifer</taxon>
    </lineage>
</organism>
<dbReference type="EMBL" id="CP098807">
    <property type="protein sequence ID" value="USJ22934.1"/>
    <property type="molecule type" value="Genomic_DNA"/>
</dbReference>
<dbReference type="Pfam" id="PF12706">
    <property type="entry name" value="Lactamase_B_2"/>
    <property type="match status" value="1"/>
</dbReference>
<dbReference type="EMBL" id="CP121308">
    <property type="protein sequence ID" value="WFP90296.1"/>
    <property type="molecule type" value="Genomic_DNA"/>
</dbReference>
<dbReference type="KEGG" id="eah:FA04_17075"/>
<evidence type="ECO:0000313" key="4">
    <source>
        <dbReference type="Proteomes" id="UP001055460"/>
    </source>
</evidence>
<dbReference type="PIRSF" id="PIRSF038896">
    <property type="entry name" value="NAPE-PLD"/>
    <property type="match status" value="1"/>
</dbReference>
<name>A0A9Q8Y8B8_ENSAD</name>
<dbReference type="Proteomes" id="UP001214094">
    <property type="component" value="Chromosome"/>
</dbReference>
<dbReference type="RefSeq" id="WP_034802812.1">
    <property type="nucleotide sequence ID" value="NZ_CP015880.1"/>
</dbReference>
<dbReference type="PANTHER" id="PTHR15032">
    <property type="entry name" value="N-ACYL-PHOSPHATIDYLETHANOLAMINE-HYDROLYZING PHOSPHOLIPASE D"/>
    <property type="match status" value="1"/>
</dbReference>
<sequence length="337" mass="37567">MKTRNPYYQGPVTDHFDGTRFFNPDGKPPKGAADLLRWQFGSGKVRWPAHNPSPFAPVKPELSVEGDRLRVTMVGHATLLIQVHGLNILTDPVWSHRASPFAFAGPQRRNAPGIELDDLPPIDIVLVTHNHYDHLDVETLAALHEEHAPRIVTPLGNDTIIRRAVPDVEIDVVDWGDQLDCGDDVILHAEPCHHWSARGSRDRRMALWAAFVVETPAGKIYHVGDTGFHDGINYRAAREKHGAFRLANLPFGAYEPRWFMQDQHQNPEEAVRGMVDCAAAHVAGHHWGTFRLTDEGVEEPRQALERALDAAGIARSRFRPLRPGEIFDVPTGGEGAE</sequence>
<dbReference type="InterPro" id="IPR024884">
    <property type="entry name" value="NAPE-PLD"/>
</dbReference>
<dbReference type="InterPro" id="IPR036866">
    <property type="entry name" value="RibonucZ/Hydroxyglut_hydro"/>
</dbReference>
<evidence type="ECO:0000313" key="5">
    <source>
        <dbReference type="Proteomes" id="UP001214094"/>
    </source>
</evidence>
<proteinExistence type="predicted"/>
<reference evidence="2" key="1">
    <citation type="submission" date="2022-06" db="EMBL/GenBank/DDBJ databases">
        <title>Physiological and biochemical characterization and genomic elucidation of a strain of the genus Ensifer adhaerens M8 that combines arsenic oxidation and chromium reduction.</title>
        <authorList>
            <person name="Li X."/>
            <person name="Yu c."/>
        </authorList>
    </citation>
    <scope>NUCLEOTIDE SEQUENCE</scope>
    <source>
        <strain evidence="2">M8</strain>
    </source>
</reference>
<dbReference type="InterPro" id="IPR001279">
    <property type="entry name" value="Metallo-B-lactamas"/>
</dbReference>
<dbReference type="OrthoDB" id="9805728at2"/>
<evidence type="ECO:0000313" key="3">
    <source>
        <dbReference type="EMBL" id="WFP90296.1"/>
    </source>
</evidence>
<dbReference type="AlphaFoldDB" id="A0A9Q8Y8B8"/>
<dbReference type="SUPFAM" id="SSF56281">
    <property type="entry name" value="Metallo-hydrolase/oxidoreductase"/>
    <property type="match status" value="1"/>
</dbReference>
<protein>
    <submittedName>
        <fullName evidence="2">MBL fold metallo-hydrolase</fullName>
    </submittedName>
</protein>
<evidence type="ECO:0000313" key="2">
    <source>
        <dbReference type="EMBL" id="USJ22934.1"/>
    </source>
</evidence>
<dbReference type="Proteomes" id="UP001055460">
    <property type="component" value="Chromosome"/>
</dbReference>
<dbReference type="PANTHER" id="PTHR15032:SF4">
    <property type="entry name" value="N-ACYL-PHOSPHATIDYLETHANOLAMINE-HYDROLYZING PHOSPHOLIPASE D"/>
    <property type="match status" value="1"/>
</dbReference>
<dbReference type="Gene3D" id="3.60.15.10">
    <property type="entry name" value="Ribonuclease Z/Hydroxyacylglutathione hydrolase-like"/>
    <property type="match status" value="1"/>
</dbReference>